<feature type="region of interest" description="Disordered" evidence="1">
    <location>
        <begin position="24"/>
        <end position="106"/>
    </location>
</feature>
<feature type="compositionally biased region" description="Basic and acidic residues" evidence="1">
    <location>
        <begin position="97"/>
        <end position="106"/>
    </location>
</feature>
<evidence type="ECO:0000256" key="1">
    <source>
        <dbReference type="SAM" id="MobiDB-lite"/>
    </source>
</evidence>
<feature type="compositionally biased region" description="Gly residues" evidence="1">
    <location>
        <begin position="33"/>
        <end position="51"/>
    </location>
</feature>
<evidence type="ECO:0000313" key="2">
    <source>
        <dbReference type="EMBL" id="QDL92977.1"/>
    </source>
</evidence>
<sequence>MRRPPCPGARRSSACWHDRGACARDAAGPRGAAQGGRSGPPGASGAGGPAGPGERAPARCRPRGALRQAARRRGHRRSTNPRRGRAVGAPPAPRHPGRMDRRAAAV</sequence>
<dbReference type="KEGG" id="ppru:FDP22_15005"/>
<keyword evidence="3" id="KW-1185">Reference proteome</keyword>
<evidence type="ECO:0000313" key="3">
    <source>
        <dbReference type="Proteomes" id="UP000305888"/>
    </source>
</evidence>
<dbReference type="AlphaFoldDB" id="A0A5B8FI92"/>
<organism evidence="2 3">
    <name type="scientific">Paroceanicella profunda</name>
    <dbReference type="NCBI Taxonomy" id="2579971"/>
    <lineage>
        <taxon>Bacteria</taxon>
        <taxon>Pseudomonadati</taxon>
        <taxon>Pseudomonadota</taxon>
        <taxon>Alphaproteobacteria</taxon>
        <taxon>Rhodobacterales</taxon>
        <taxon>Paracoccaceae</taxon>
        <taxon>Paroceanicella</taxon>
    </lineage>
</organism>
<dbReference type="EMBL" id="CP040818">
    <property type="protein sequence ID" value="QDL92977.1"/>
    <property type="molecule type" value="Genomic_DNA"/>
</dbReference>
<protein>
    <submittedName>
        <fullName evidence="2">Uncharacterized protein</fullName>
    </submittedName>
</protein>
<name>A0A5B8FI92_9RHOB</name>
<reference evidence="2 3" key="1">
    <citation type="submission" date="2019-06" db="EMBL/GenBank/DDBJ databases">
        <title>Genome sequence of Rhodobacteraceae bacterium D4M1.</title>
        <authorList>
            <person name="Cao J."/>
        </authorList>
    </citation>
    <scope>NUCLEOTIDE SEQUENCE [LARGE SCALE GENOMIC DNA]</scope>
    <source>
        <strain evidence="2 3">D4M1</strain>
    </source>
</reference>
<accession>A0A5B8FI92</accession>
<feature type="compositionally biased region" description="Basic residues" evidence="1">
    <location>
        <begin position="58"/>
        <end position="85"/>
    </location>
</feature>
<gene>
    <name evidence="2" type="ORF">FDP22_15005</name>
</gene>
<dbReference type="Proteomes" id="UP000305888">
    <property type="component" value="Chromosome"/>
</dbReference>
<proteinExistence type="predicted"/>